<proteinExistence type="predicted"/>
<evidence type="ECO:0000256" key="1">
    <source>
        <dbReference type="SAM" id="SignalP"/>
    </source>
</evidence>
<keyword evidence="3" id="KW-1185">Reference proteome</keyword>
<evidence type="ECO:0000313" key="3">
    <source>
        <dbReference type="Proteomes" id="UP000198287"/>
    </source>
</evidence>
<feature type="chain" id="PRO_5012601395" evidence="1">
    <location>
        <begin position="23"/>
        <end position="435"/>
    </location>
</feature>
<protein>
    <submittedName>
        <fullName evidence="2">Uncharacterized protein</fullName>
    </submittedName>
</protein>
<dbReference type="PANTHER" id="PTHR37159">
    <property type="entry name" value="GH11867P"/>
    <property type="match status" value="1"/>
</dbReference>
<dbReference type="AlphaFoldDB" id="A0A226ERY2"/>
<dbReference type="OrthoDB" id="6361347at2759"/>
<feature type="signal peptide" evidence="1">
    <location>
        <begin position="1"/>
        <end position="22"/>
    </location>
</feature>
<reference evidence="2 3" key="1">
    <citation type="submission" date="2015-12" db="EMBL/GenBank/DDBJ databases">
        <title>The genome of Folsomia candida.</title>
        <authorList>
            <person name="Faddeeva A."/>
            <person name="Derks M.F."/>
            <person name="Anvar Y."/>
            <person name="Smit S."/>
            <person name="Van Straalen N."/>
            <person name="Roelofs D."/>
        </authorList>
    </citation>
    <scope>NUCLEOTIDE SEQUENCE [LARGE SCALE GENOMIC DNA]</scope>
    <source>
        <strain evidence="2 3">VU population</strain>
        <tissue evidence="2">Whole body</tissue>
    </source>
</reference>
<accession>A0A226ERY2</accession>
<organism evidence="2 3">
    <name type="scientific">Folsomia candida</name>
    <name type="common">Springtail</name>
    <dbReference type="NCBI Taxonomy" id="158441"/>
    <lineage>
        <taxon>Eukaryota</taxon>
        <taxon>Metazoa</taxon>
        <taxon>Ecdysozoa</taxon>
        <taxon>Arthropoda</taxon>
        <taxon>Hexapoda</taxon>
        <taxon>Collembola</taxon>
        <taxon>Entomobryomorpha</taxon>
        <taxon>Isotomoidea</taxon>
        <taxon>Isotomidae</taxon>
        <taxon>Proisotominae</taxon>
        <taxon>Folsomia</taxon>
    </lineage>
</organism>
<evidence type="ECO:0000313" key="2">
    <source>
        <dbReference type="EMBL" id="OXA60372.1"/>
    </source>
</evidence>
<sequence length="435" mass="48215">MRVKSSISNFFLLVVFITTCNADLLDLIGIGGTDQPPYCTVTPSTTPSQATCASGTLDDLKNARGTHSNDVRPDGLVPSWINIPLAKKGQQFAKDYLLSILLSHVYGLLSSGYPDAAYLLMFSGGSATPEDAQKRYMATITQVFVWYQDTLFGPPTANVSDILVSLAKVRSLHIAVAAAAANRMATNGNLVDPNIYENYNLTTVLSGPYYQDLNASDIPQTMRDPPPSNLNVSGVVPFNQQVAALTQFAFAGYPVLFSEQLGINATDDEIWAFNHLWAVLGYALGIDDKYNCALQPNLQQQRQYYREIFETFNVPIQFNMDFNTKALGDITAAAFQALVSPLPLTPNFILYRFLVDIVQIPAPIVWGTLTNEEKNVSNAFEFSMRPMFMTNPVYRLTENSLLWTGMVTAGSNLFGVQNYTTRYYRARTVFFAKYD</sequence>
<dbReference type="EMBL" id="LNIX01000002">
    <property type="protein sequence ID" value="OXA60372.1"/>
    <property type="molecule type" value="Genomic_DNA"/>
</dbReference>
<name>A0A226ERY2_FOLCA</name>
<gene>
    <name evidence="2" type="ORF">Fcan01_04960</name>
</gene>
<dbReference type="Proteomes" id="UP000198287">
    <property type="component" value="Unassembled WGS sequence"/>
</dbReference>
<keyword evidence="1" id="KW-0732">Signal</keyword>
<dbReference type="PANTHER" id="PTHR37159:SF1">
    <property type="entry name" value="GH11867P"/>
    <property type="match status" value="1"/>
</dbReference>
<dbReference type="STRING" id="158441.A0A226ERY2"/>
<comment type="caution">
    <text evidence="2">The sequence shown here is derived from an EMBL/GenBank/DDBJ whole genome shotgun (WGS) entry which is preliminary data.</text>
</comment>